<reference evidence="1 2" key="1">
    <citation type="submission" date="2020-08" db="EMBL/GenBank/DDBJ databases">
        <title>Genomic Encyclopedia of Type Strains, Phase IV (KMG-IV): sequencing the most valuable type-strain genomes for metagenomic binning, comparative biology and taxonomic classification.</title>
        <authorList>
            <person name="Goeker M."/>
        </authorList>
    </citation>
    <scope>NUCLEOTIDE SEQUENCE [LARGE SCALE GENOMIC DNA]</scope>
    <source>
        <strain evidence="1 2">DSM 17075</strain>
    </source>
</reference>
<evidence type="ECO:0000313" key="2">
    <source>
        <dbReference type="Proteomes" id="UP000559598"/>
    </source>
</evidence>
<dbReference type="EMBL" id="JACIDE010000013">
    <property type="protein sequence ID" value="MBB4074353.1"/>
    <property type="molecule type" value="Genomic_DNA"/>
</dbReference>
<dbReference type="Proteomes" id="UP000559598">
    <property type="component" value="Unassembled WGS sequence"/>
</dbReference>
<sequence>MVFFLNKILNFLLIATGNLLSMLEYLYKGQNNNRIGGEKLYLYVNERAKISSWGWMYATYRSLY</sequence>
<accession>A0A840DRR2</accession>
<name>A0A840DRR2_9BACL</name>
<gene>
    <name evidence="1" type="ORF">GGR02_002119</name>
</gene>
<proteinExistence type="predicted"/>
<protein>
    <submittedName>
        <fullName evidence="1">Uncharacterized protein</fullName>
    </submittedName>
</protein>
<evidence type="ECO:0000313" key="1">
    <source>
        <dbReference type="EMBL" id="MBB4074353.1"/>
    </source>
</evidence>
<keyword evidence="2" id="KW-1185">Reference proteome</keyword>
<dbReference type="AlphaFoldDB" id="A0A840DRR2"/>
<organism evidence="1 2">
    <name type="scientific">Anoxybacteroides voinovskiense</name>
    <dbReference type="NCBI Taxonomy" id="230470"/>
    <lineage>
        <taxon>Bacteria</taxon>
        <taxon>Bacillati</taxon>
        <taxon>Bacillota</taxon>
        <taxon>Bacilli</taxon>
        <taxon>Bacillales</taxon>
        <taxon>Anoxybacillaceae</taxon>
        <taxon>Anoxybacteroides</taxon>
    </lineage>
</organism>
<comment type="caution">
    <text evidence="1">The sequence shown here is derived from an EMBL/GenBank/DDBJ whole genome shotgun (WGS) entry which is preliminary data.</text>
</comment>